<dbReference type="Gene3D" id="3.40.1000.70">
    <property type="entry name" value="PknH-like extracellular domain"/>
    <property type="match status" value="1"/>
</dbReference>
<keyword evidence="3" id="KW-0418">Kinase</keyword>
<dbReference type="InterPro" id="IPR026954">
    <property type="entry name" value="PknH-like_Extracell"/>
</dbReference>
<sequence length="239" mass="24810" precursor="true">MMHRTPRWSIVLVAAVLGVAGCAATVSGDPQAGSDRGPLSWGPDLTGAQLATVLLDVAQVDEIVGSTEMVAVKRYDAMPNDAGASYSDPGCAGAVFNTVESGYRDSHYVAARGLELSEPDEHFQHYVDQGVVLFGSGKEARTFLATSRGVWGRCVGKHVTYTPLAGRPSTWTIRTPVTAHGITAAVVDREAGDGYTCSHGITAKSNVIVDVSVCGYNIADQGGSIVAALVGAVAGKFPT</sequence>
<dbReference type="InterPro" id="IPR038232">
    <property type="entry name" value="PknH-like_Extracell_sf"/>
</dbReference>
<reference evidence="4" key="1">
    <citation type="submission" date="2018-02" db="EMBL/GenBank/DDBJ databases">
        <authorList>
            <person name="Seth-Smith MB H."/>
            <person name="Seth-Smith H."/>
        </authorList>
    </citation>
    <scope>NUCLEOTIDE SEQUENCE [LARGE SCALE GENOMIC DNA]</scope>
</reference>
<dbReference type="EMBL" id="LR130759">
    <property type="protein sequence ID" value="VDM90855.1"/>
    <property type="molecule type" value="Genomic_DNA"/>
</dbReference>
<keyword evidence="3" id="KW-0808">Transferase</keyword>
<protein>
    <submittedName>
        <fullName evidence="3">Serine/threonine-protein kinase PknH</fullName>
        <ecNumber evidence="3">2.7.11.1</ecNumber>
    </submittedName>
</protein>
<dbReference type="EC" id="2.7.11.1" evidence="3"/>
<evidence type="ECO:0000259" key="2">
    <source>
        <dbReference type="Pfam" id="PF14032"/>
    </source>
</evidence>
<dbReference type="Pfam" id="PF14032">
    <property type="entry name" value="PknH_C"/>
    <property type="match status" value="1"/>
</dbReference>
<evidence type="ECO:0000313" key="3">
    <source>
        <dbReference type="EMBL" id="VDM90855.1"/>
    </source>
</evidence>
<dbReference type="Proteomes" id="UP000269998">
    <property type="component" value="Chromosome"/>
</dbReference>
<dbReference type="PROSITE" id="PS51257">
    <property type="entry name" value="PROKAR_LIPOPROTEIN"/>
    <property type="match status" value="1"/>
</dbReference>
<evidence type="ECO:0000313" key="4">
    <source>
        <dbReference type="Proteomes" id="UP000269998"/>
    </source>
</evidence>
<dbReference type="AlphaFoldDB" id="A0A447GKC4"/>
<evidence type="ECO:0000256" key="1">
    <source>
        <dbReference type="SAM" id="SignalP"/>
    </source>
</evidence>
<organism evidence="3 4">
    <name type="scientific">Mycobacterium basiliense</name>
    <dbReference type="NCBI Taxonomy" id="2094119"/>
    <lineage>
        <taxon>Bacteria</taxon>
        <taxon>Bacillati</taxon>
        <taxon>Actinomycetota</taxon>
        <taxon>Actinomycetes</taxon>
        <taxon>Mycobacteriales</taxon>
        <taxon>Mycobacteriaceae</taxon>
        <taxon>Mycobacterium</taxon>
    </lineage>
</organism>
<feature type="chain" id="PRO_5038348853" evidence="1">
    <location>
        <begin position="24"/>
        <end position="239"/>
    </location>
</feature>
<dbReference type="GO" id="GO:0004674">
    <property type="term" value="F:protein serine/threonine kinase activity"/>
    <property type="evidence" value="ECO:0007669"/>
    <property type="project" value="UniProtKB-EC"/>
</dbReference>
<keyword evidence="1" id="KW-0732">Signal</keyword>
<accession>A0A447GKC4</accession>
<dbReference type="KEGG" id="mbai:MB901379_04464"/>
<feature type="signal peptide" evidence="1">
    <location>
        <begin position="1"/>
        <end position="23"/>
    </location>
</feature>
<proteinExistence type="predicted"/>
<name>A0A447GKC4_9MYCO</name>
<feature type="domain" description="PknH-like extracellular" evidence="2">
    <location>
        <begin position="46"/>
        <end position="230"/>
    </location>
</feature>
<gene>
    <name evidence="3" type="primary">pknH_9</name>
    <name evidence="3" type="ORF">MB901379_04464</name>
</gene>
<keyword evidence="4" id="KW-1185">Reference proteome</keyword>